<dbReference type="SUPFAM" id="SSF69055">
    <property type="entry name" value="1-deoxy-D-xylulose-5-phosphate reductoisomerase, C-terminal domain"/>
    <property type="match status" value="1"/>
</dbReference>
<comment type="function">
    <text evidence="9">Catalyzes the NADPH-dependent rearrangement and reduction of 1-deoxy-D-xylulose-5-phosphate (DXP) to 2-C-methyl-D-erythritol 4-phosphate (MEP).</text>
</comment>
<dbReference type="HAMAP" id="MF_00183">
    <property type="entry name" value="DXP_reductoisom"/>
    <property type="match status" value="1"/>
</dbReference>
<sequence>MSAAPQQVTLLGATGSIGTQTLEVLALHPERYQVFALAAGSRWQQLAEQCLQWQPRYAVLADEQAALSLRNHLRAAGSHTEVLAGEDALAQVAAANEVDTVVAAIVGAAGVRPTLAAVRAGKRILLANKEALVVTGSLFMDAVRAYGAELIPVDSEHSAIFQCLPRGQAAPCGTPLAGVRRLLLTASGGPFRTWDAAQLRAATPAQAVRHPNWSMGPKISVDSATLMNKGLELIEACWLFAMPADRIDVVVHPQSVLHSMVEYEDGSVLAQLGTPDMKTPIACALAWPARIDSGARRLDFTALRGLDFEAPDEQRFPCLRLAREAMQAGGTATAVLNAANEVAVEAFLRQRLDFPGIAAVVAETLAHMSAPACSDVEAVLAVDDEARQIAVAQLMRRTSS</sequence>
<comment type="caution">
    <text evidence="9">Lacks conserved residue(s) required for the propagation of feature annotation.</text>
</comment>
<dbReference type="Proteomes" id="UP001165524">
    <property type="component" value="Unassembled WGS sequence"/>
</dbReference>
<dbReference type="InterPro" id="IPR013644">
    <property type="entry name" value="DXP_reductoisomerase_C"/>
</dbReference>
<feature type="binding site" evidence="9">
    <location>
        <position position="128"/>
    </location>
    <ligand>
        <name>NADPH</name>
        <dbReference type="ChEBI" id="CHEBI:57783"/>
    </ligand>
</feature>
<feature type="binding site" evidence="9">
    <location>
        <position position="154"/>
    </location>
    <ligand>
        <name>Mn(2+)</name>
        <dbReference type="ChEBI" id="CHEBI:29035"/>
    </ligand>
</feature>
<proteinExistence type="inferred from homology"/>
<dbReference type="Pfam" id="PF13288">
    <property type="entry name" value="DXPR_C"/>
    <property type="match status" value="1"/>
</dbReference>
<feature type="binding site" evidence="9">
    <location>
        <position position="229"/>
    </location>
    <ligand>
        <name>1-deoxy-D-xylulose 5-phosphate</name>
        <dbReference type="ChEBI" id="CHEBI:57792"/>
    </ligand>
</feature>
<evidence type="ECO:0000259" key="10">
    <source>
        <dbReference type="Pfam" id="PF02670"/>
    </source>
</evidence>
<evidence type="ECO:0000313" key="14">
    <source>
        <dbReference type="Proteomes" id="UP001165524"/>
    </source>
</evidence>
<dbReference type="Pfam" id="PF02670">
    <property type="entry name" value="DXP_reductoisom"/>
    <property type="match status" value="1"/>
</dbReference>
<keyword evidence="9" id="KW-0460">Magnesium</keyword>
<gene>
    <name evidence="13" type="primary">ispC</name>
    <name evidence="9" type="synonym">dxr</name>
    <name evidence="13" type="ORF">MU846_08015</name>
</gene>
<feature type="binding site" evidence="9">
    <location>
        <position position="187"/>
    </location>
    <ligand>
        <name>1-deoxy-D-xylulose 5-phosphate</name>
        <dbReference type="ChEBI" id="CHEBI:57792"/>
    </ligand>
</feature>
<dbReference type="NCBIfam" id="NF003938">
    <property type="entry name" value="PRK05447.1-1"/>
    <property type="match status" value="1"/>
</dbReference>
<dbReference type="PANTHER" id="PTHR30525:SF0">
    <property type="entry name" value="1-DEOXY-D-XYLULOSE 5-PHOSPHATE REDUCTOISOMERASE, CHLOROPLASTIC"/>
    <property type="match status" value="1"/>
</dbReference>
<dbReference type="Pfam" id="PF08436">
    <property type="entry name" value="DXP_redisom_C"/>
    <property type="match status" value="1"/>
</dbReference>
<evidence type="ECO:0000256" key="9">
    <source>
        <dbReference type="HAMAP-Rule" id="MF_00183"/>
    </source>
</evidence>
<evidence type="ECO:0000256" key="1">
    <source>
        <dbReference type="ARBA" id="ARBA00005094"/>
    </source>
</evidence>
<keyword evidence="4 9" id="KW-0521">NADP</keyword>
<feature type="binding site" evidence="9">
    <location>
        <position position="156"/>
    </location>
    <ligand>
        <name>1-deoxy-D-xylulose 5-phosphate</name>
        <dbReference type="ChEBI" id="CHEBI:57792"/>
    </ligand>
</feature>
<evidence type="ECO:0000256" key="2">
    <source>
        <dbReference type="ARBA" id="ARBA00006825"/>
    </source>
</evidence>
<feature type="binding site" evidence="9">
    <location>
        <position position="40"/>
    </location>
    <ligand>
        <name>NADPH</name>
        <dbReference type="ChEBI" id="CHEBI:57783"/>
    </ligand>
</feature>
<evidence type="ECO:0000259" key="12">
    <source>
        <dbReference type="Pfam" id="PF13288"/>
    </source>
</evidence>
<feature type="binding site" evidence="9">
    <location>
        <position position="17"/>
    </location>
    <ligand>
        <name>NADPH</name>
        <dbReference type="ChEBI" id="CHEBI:57783"/>
    </ligand>
</feature>
<feature type="domain" description="1-deoxy-D-xylulose 5-phosphate reductoisomerase N-terminal" evidence="10">
    <location>
        <begin position="8"/>
        <end position="136"/>
    </location>
</feature>
<feature type="binding site" evidence="9">
    <location>
        <position position="129"/>
    </location>
    <ligand>
        <name>1-deoxy-D-xylulose 5-phosphate</name>
        <dbReference type="ChEBI" id="CHEBI:57792"/>
    </ligand>
</feature>
<keyword evidence="7 9" id="KW-0414">Isoprene biosynthesis</keyword>
<keyword evidence="6 9" id="KW-0464">Manganese</keyword>
<name>A0ABT0E739_9GAMM</name>
<dbReference type="NCBIfam" id="NF009114">
    <property type="entry name" value="PRK12464.1"/>
    <property type="match status" value="1"/>
</dbReference>
<feature type="binding site" evidence="9">
    <location>
        <position position="210"/>
    </location>
    <ligand>
        <name>1-deoxy-D-xylulose 5-phosphate</name>
        <dbReference type="ChEBI" id="CHEBI:57792"/>
    </ligand>
</feature>
<feature type="binding site" evidence="9">
    <location>
        <position position="16"/>
    </location>
    <ligand>
        <name>NADPH</name>
        <dbReference type="ChEBI" id="CHEBI:57783"/>
    </ligand>
</feature>
<reference evidence="13" key="1">
    <citation type="submission" date="2022-04" db="EMBL/GenBank/DDBJ databases">
        <title>Alcanivorax sp. CY1518 draft genome sequence.</title>
        <authorList>
            <person name="Zhao G."/>
            <person name="An M."/>
        </authorList>
    </citation>
    <scope>NUCLEOTIDE SEQUENCE</scope>
    <source>
        <strain evidence="13">CY1518</strain>
    </source>
</reference>
<evidence type="ECO:0000256" key="5">
    <source>
        <dbReference type="ARBA" id="ARBA00023002"/>
    </source>
</evidence>
<feature type="binding site" evidence="9">
    <location>
        <position position="15"/>
    </location>
    <ligand>
        <name>NADPH</name>
        <dbReference type="ChEBI" id="CHEBI:57783"/>
    </ligand>
</feature>
<feature type="binding site" evidence="9">
    <location>
        <position position="155"/>
    </location>
    <ligand>
        <name>1-deoxy-D-xylulose 5-phosphate</name>
        <dbReference type="ChEBI" id="CHEBI:57792"/>
    </ligand>
</feature>
<feature type="binding site" evidence="9">
    <location>
        <position position="130"/>
    </location>
    <ligand>
        <name>NADPH</name>
        <dbReference type="ChEBI" id="CHEBI:57783"/>
    </ligand>
</feature>
<keyword evidence="14" id="KW-1185">Reference proteome</keyword>
<protein>
    <recommendedName>
        <fullName evidence="9">1-deoxy-D-xylulose 5-phosphate reductoisomerase</fullName>
        <shortName evidence="9">DXP reductoisomerase</shortName>
        <ecNumber evidence="9">1.1.1.267</ecNumber>
    </recommendedName>
    <alternativeName>
        <fullName evidence="9">1-deoxyxylulose-5-phosphate reductoisomerase</fullName>
    </alternativeName>
    <alternativeName>
        <fullName evidence="9">2-C-methyl-D-erythritol 4-phosphate synthase</fullName>
    </alternativeName>
</protein>
<dbReference type="InterPro" id="IPR036169">
    <property type="entry name" value="DXPR_C_sf"/>
</dbReference>
<comment type="similarity">
    <text evidence="2 9">Belongs to the DXR family.</text>
</comment>
<evidence type="ECO:0000256" key="3">
    <source>
        <dbReference type="ARBA" id="ARBA00022723"/>
    </source>
</evidence>
<feature type="domain" description="DXP reductoisomerase C-terminal" evidence="12">
    <location>
        <begin position="272"/>
        <end position="388"/>
    </location>
</feature>
<feature type="binding site" evidence="9">
    <location>
        <position position="232"/>
    </location>
    <ligand>
        <name>1-deoxy-D-xylulose 5-phosphate</name>
        <dbReference type="ChEBI" id="CHEBI:57792"/>
    </ligand>
</feature>
<evidence type="ECO:0000256" key="7">
    <source>
        <dbReference type="ARBA" id="ARBA00023229"/>
    </source>
</evidence>
<feature type="binding site" evidence="9">
    <location>
        <position position="223"/>
    </location>
    <ligand>
        <name>1-deoxy-D-xylulose 5-phosphate</name>
        <dbReference type="ChEBI" id="CHEBI:57792"/>
    </ligand>
</feature>
<evidence type="ECO:0000313" key="13">
    <source>
        <dbReference type="EMBL" id="MCK0537653.1"/>
    </source>
</evidence>
<dbReference type="RefSeq" id="WP_246951456.1">
    <property type="nucleotide sequence ID" value="NZ_JALKII010000004.1"/>
</dbReference>
<keyword evidence="5 9" id="KW-0560">Oxidoreductase</keyword>
<keyword evidence="3 9" id="KW-0479">Metal-binding</keyword>
<accession>A0ABT0E739</accession>
<dbReference type="PIRSF" id="PIRSF006205">
    <property type="entry name" value="Dxp_reductismrs"/>
    <property type="match status" value="1"/>
</dbReference>
<dbReference type="GO" id="GO:0030604">
    <property type="term" value="F:1-deoxy-D-xylulose-5-phosphate reductoisomerase activity"/>
    <property type="evidence" value="ECO:0007669"/>
    <property type="project" value="UniProtKB-EC"/>
</dbReference>
<dbReference type="Gene3D" id="3.40.50.720">
    <property type="entry name" value="NAD(P)-binding Rossmann-like Domain"/>
    <property type="match status" value="1"/>
</dbReference>
<evidence type="ECO:0000256" key="6">
    <source>
        <dbReference type="ARBA" id="ARBA00023211"/>
    </source>
</evidence>
<feature type="binding site" evidence="9">
    <location>
        <position position="232"/>
    </location>
    <ligand>
        <name>Mn(2+)</name>
        <dbReference type="ChEBI" id="CHEBI:29035"/>
    </ligand>
</feature>
<evidence type="ECO:0000256" key="8">
    <source>
        <dbReference type="ARBA" id="ARBA00048543"/>
    </source>
</evidence>
<feature type="binding site" evidence="9">
    <location>
        <position position="216"/>
    </location>
    <ligand>
        <name>NADPH</name>
        <dbReference type="ChEBI" id="CHEBI:57783"/>
    </ligand>
</feature>
<dbReference type="NCBIfam" id="TIGR00243">
    <property type="entry name" value="Dxr"/>
    <property type="match status" value="1"/>
</dbReference>
<dbReference type="InterPro" id="IPR003821">
    <property type="entry name" value="DXP_reductoisomerase"/>
</dbReference>
<evidence type="ECO:0000259" key="11">
    <source>
        <dbReference type="Pfam" id="PF08436"/>
    </source>
</evidence>
<evidence type="ECO:0000256" key="4">
    <source>
        <dbReference type="ARBA" id="ARBA00022857"/>
    </source>
</evidence>
<dbReference type="EC" id="1.1.1.267" evidence="9"/>
<comment type="caution">
    <text evidence="13">The sequence shown here is derived from an EMBL/GenBank/DDBJ whole genome shotgun (WGS) entry which is preliminary data.</text>
</comment>
<dbReference type="SUPFAM" id="SSF51735">
    <property type="entry name" value="NAD(P)-binding Rossmann-fold domains"/>
    <property type="match status" value="1"/>
</dbReference>
<dbReference type="InterPro" id="IPR036291">
    <property type="entry name" value="NAD(P)-bd_dom_sf"/>
</dbReference>
<dbReference type="InterPro" id="IPR013512">
    <property type="entry name" value="DXP_reductoisomerase_N"/>
</dbReference>
<feature type="domain" description="1-deoxy-D-xylulose 5-phosphate reductoisomerase C-terminal" evidence="11">
    <location>
        <begin position="150"/>
        <end position="240"/>
    </location>
</feature>
<comment type="pathway">
    <text evidence="1 9">Isoprenoid biosynthesis; isopentenyl diphosphate biosynthesis via DXP pathway; isopentenyl diphosphate from 1-deoxy-D-xylulose 5-phosphate: step 1/6.</text>
</comment>
<comment type="cofactor">
    <cofactor evidence="9">
        <name>Mg(2+)</name>
        <dbReference type="ChEBI" id="CHEBI:18420"/>
    </cofactor>
    <cofactor evidence="9">
        <name>Mn(2+)</name>
        <dbReference type="ChEBI" id="CHEBI:29035"/>
    </cofactor>
</comment>
<dbReference type="InterPro" id="IPR026877">
    <property type="entry name" value="DXPR_C"/>
</dbReference>
<feature type="binding site" evidence="9">
    <location>
        <position position="156"/>
    </location>
    <ligand>
        <name>Mn(2+)</name>
        <dbReference type="ChEBI" id="CHEBI:29035"/>
    </ligand>
</feature>
<dbReference type="SUPFAM" id="SSF55347">
    <property type="entry name" value="Glyceraldehyde-3-phosphate dehydrogenase-like, C-terminal domain"/>
    <property type="match status" value="1"/>
</dbReference>
<comment type="catalytic activity">
    <reaction evidence="8">
        <text>2-C-methyl-D-erythritol 4-phosphate + NADP(+) = 1-deoxy-D-xylulose 5-phosphate + NADPH + H(+)</text>
        <dbReference type="Rhea" id="RHEA:13717"/>
        <dbReference type="ChEBI" id="CHEBI:15378"/>
        <dbReference type="ChEBI" id="CHEBI:57783"/>
        <dbReference type="ChEBI" id="CHEBI:57792"/>
        <dbReference type="ChEBI" id="CHEBI:58262"/>
        <dbReference type="ChEBI" id="CHEBI:58349"/>
        <dbReference type="EC" id="1.1.1.267"/>
    </reaction>
    <physiologicalReaction direction="right-to-left" evidence="8">
        <dbReference type="Rhea" id="RHEA:13719"/>
    </physiologicalReaction>
</comment>
<feature type="binding site" evidence="9">
    <location>
        <position position="14"/>
    </location>
    <ligand>
        <name>NADPH</name>
        <dbReference type="ChEBI" id="CHEBI:57783"/>
    </ligand>
</feature>
<dbReference type="Gene3D" id="1.10.1740.10">
    <property type="match status" value="1"/>
</dbReference>
<feature type="binding site" evidence="9">
    <location>
        <position position="228"/>
    </location>
    <ligand>
        <name>1-deoxy-D-xylulose 5-phosphate</name>
        <dbReference type="ChEBI" id="CHEBI:57792"/>
    </ligand>
</feature>
<dbReference type="PANTHER" id="PTHR30525">
    <property type="entry name" value="1-DEOXY-D-XYLULOSE 5-PHOSPHATE REDUCTOISOMERASE"/>
    <property type="match status" value="1"/>
</dbReference>
<dbReference type="EMBL" id="JALKII010000004">
    <property type="protein sequence ID" value="MCK0537653.1"/>
    <property type="molecule type" value="Genomic_DNA"/>
</dbReference>
<organism evidence="13 14">
    <name type="scientific">Alcanivorax quisquiliarum</name>
    <dbReference type="NCBI Taxonomy" id="2933565"/>
    <lineage>
        <taxon>Bacteria</taxon>
        <taxon>Pseudomonadati</taxon>
        <taxon>Pseudomonadota</taxon>
        <taxon>Gammaproteobacteria</taxon>
        <taxon>Oceanospirillales</taxon>
        <taxon>Alcanivoracaceae</taxon>
        <taxon>Alcanivorax</taxon>
    </lineage>
</organism>